<dbReference type="RefSeq" id="WP_012874333.1">
    <property type="nucleotide sequence ID" value="NC_013525.1"/>
</dbReference>
<evidence type="ECO:0000259" key="1">
    <source>
        <dbReference type="Pfam" id="PF02698"/>
    </source>
</evidence>
<dbReference type="AlphaFoldDB" id="D1CEE2"/>
<dbReference type="PANTHER" id="PTHR30336:SF20">
    <property type="entry name" value="DUF218 DOMAIN-CONTAINING PROTEIN"/>
    <property type="match status" value="1"/>
</dbReference>
<dbReference type="eggNOG" id="COG1434">
    <property type="taxonomic scope" value="Bacteria"/>
</dbReference>
<dbReference type="Proteomes" id="UP000000323">
    <property type="component" value="Chromosome 1"/>
</dbReference>
<dbReference type="InterPro" id="IPR014729">
    <property type="entry name" value="Rossmann-like_a/b/a_fold"/>
</dbReference>
<gene>
    <name evidence="2" type="ordered locus">Tter_0376</name>
</gene>
<accession>D1CEE2</accession>
<dbReference type="KEGG" id="ttr:Tter_0376"/>
<organism evidence="2 3">
    <name type="scientific">Thermobaculum terrenum (strain ATCC BAA-798 / CCMEE 7001 / YNP1)</name>
    <dbReference type="NCBI Taxonomy" id="525904"/>
    <lineage>
        <taxon>Bacteria</taxon>
        <taxon>Bacillati</taxon>
        <taxon>Chloroflexota</taxon>
        <taxon>Chloroflexia</taxon>
        <taxon>Candidatus Thermobaculales</taxon>
        <taxon>Candidatus Thermobaculaceae</taxon>
        <taxon>Thermobaculum</taxon>
    </lineage>
</organism>
<dbReference type="Pfam" id="PF02698">
    <property type="entry name" value="DUF218"/>
    <property type="match status" value="1"/>
</dbReference>
<dbReference type="CDD" id="cd06259">
    <property type="entry name" value="YdcF-like"/>
    <property type="match status" value="1"/>
</dbReference>
<dbReference type="InterPro" id="IPR003848">
    <property type="entry name" value="DUF218"/>
</dbReference>
<sequence length="188" mass="20702">MIIALLLVIVWFGNVLIEIHKVGNTDNAVKSDAILVLGAAQYNGRPSPVFRARLDHALALYKKRLAPKVVVVGGKARGDTYTEADSGVRYLLRRGIPSSSLVAVPHGRSTYSSLRAAKNMLQPKHVRSLIIVSDRFHMYRSLEMAKSLGFRVTGSPTPDSPIDKDPAAETRYVIREALAYTAYRISGR</sequence>
<dbReference type="InterPro" id="IPR051599">
    <property type="entry name" value="Cell_Envelope_Assoc"/>
</dbReference>
<protein>
    <recommendedName>
        <fullName evidence="1">DUF218 domain-containing protein</fullName>
    </recommendedName>
</protein>
<dbReference type="EMBL" id="CP001825">
    <property type="protein sequence ID" value="ACZ41298.1"/>
    <property type="molecule type" value="Genomic_DNA"/>
</dbReference>
<evidence type="ECO:0000313" key="3">
    <source>
        <dbReference type="Proteomes" id="UP000000323"/>
    </source>
</evidence>
<name>D1CEE2_THET1</name>
<dbReference type="PANTHER" id="PTHR30336">
    <property type="entry name" value="INNER MEMBRANE PROTEIN, PROBABLE PERMEASE"/>
    <property type="match status" value="1"/>
</dbReference>
<reference evidence="3" key="1">
    <citation type="journal article" date="2010" name="Stand. Genomic Sci.">
        <title>Complete genome sequence of 'Thermobaculum terrenum' type strain (YNP1).</title>
        <authorList>
            <person name="Kiss H."/>
            <person name="Cleland D."/>
            <person name="Lapidus A."/>
            <person name="Lucas S."/>
            <person name="Glavina Del Rio T."/>
            <person name="Nolan M."/>
            <person name="Tice H."/>
            <person name="Han C."/>
            <person name="Goodwin L."/>
            <person name="Pitluck S."/>
            <person name="Liolios K."/>
            <person name="Ivanova N."/>
            <person name="Mavromatis K."/>
            <person name="Ovchinnikova G."/>
            <person name="Pati A."/>
            <person name="Chen A."/>
            <person name="Palaniappan K."/>
            <person name="Land M."/>
            <person name="Hauser L."/>
            <person name="Chang Y."/>
            <person name="Jeffries C."/>
            <person name="Lu M."/>
            <person name="Brettin T."/>
            <person name="Detter J."/>
            <person name="Goker M."/>
            <person name="Tindall B."/>
            <person name="Beck B."/>
            <person name="McDermott T."/>
            <person name="Woyke T."/>
            <person name="Bristow J."/>
            <person name="Eisen J."/>
            <person name="Markowitz V."/>
            <person name="Hugenholtz P."/>
            <person name="Kyrpides N."/>
            <person name="Klenk H."/>
            <person name="Cheng J."/>
        </authorList>
    </citation>
    <scope>NUCLEOTIDE SEQUENCE [LARGE SCALE GENOMIC DNA]</scope>
    <source>
        <strain evidence="3">ATCC BAA-798 / YNP1</strain>
    </source>
</reference>
<feature type="domain" description="DUF218" evidence="1">
    <location>
        <begin position="32"/>
        <end position="178"/>
    </location>
</feature>
<evidence type="ECO:0000313" key="2">
    <source>
        <dbReference type="EMBL" id="ACZ41298.1"/>
    </source>
</evidence>
<dbReference type="HOGENOM" id="CLU_051474_3_0_0"/>
<keyword evidence="3" id="KW-1185">Reference proteome</keyword>
<dbReference type="GO" id="GO:0005886">
    <property type="term" value="C:plasma membrane"/>
    <property type="evidence" value="ECO:0007669"/>
    <property type="project" value="TreeGrafter"/>
</dbReference>
<dbReference type="Gene3D" id="3.40.50.620">
    <property type="entry name" value="HUPs"/>
    <property type="match status" value="1"/>
</dbReference>
<proteinExistence type="predicted"/>